<evidence type="ECO:0000259" key="2">
    <source>
        <dbReference type="Pfam" id="PF00793"/>
    </source>
</evidence>
<name>U3TBV5_9CREN</name>
<dbReference type="OrthoDB" id="350424at2157"/>
<evidence type="ECO:0000313" key="4">
    <source>
        <dbReference type="Proteomes" id="UP000016887"/>
    </source>
</evidence>
<feature type="domain" description="DAHP synthetase I/KDSA" evidence="2">
    <location>
        <begin position="21"/>
        <end position="264"/>
    </location>
</feature>
<dbReference type="NCBIfam" id="NF009239">
    <property type="entry name" value="PRK12595.1"/>
    <property type="match status" value="1"/>
</dbReference>
<dbReference type="EMBL" id="AP012489">
    <property type="protein sequence ID" value="BAN89906.1"/>
    <property type="molecule type" value="Genomic_DNA"/>
</dbReference>
<dbReference type="GeneID" id="17110904"/>
<dbReference type="InterPro" id="IPR006268">
    <property type="entry name" value="DAHP_syn_2"/>
</dbReference>
<dbReference type="PANTHER" id="PTHR43018">
    <property type="entry name" value="PHOSPHO-2-DEHYDRO-3-DEOXYHEPTONATE ALDOLASE"/>
    <property type="match status" value="1"/>
</dbReference>
<dbReference type="NCBIfam" id="TIGR01361">
    <property type="entry name" value="DAHP_synth_Bsub"/>
    <property type="match status" value="1"/>
</dbReference>
<dbReference type="NCBIfam" id="NF006421">
    <property type="entry name" value="PRK08673.1"/>
    <property type="match status" value="1"/>
</dbReference>
<dbReference type="Proteomes" id="UP000016887">
    <property type="component" value="Chromosome"/>
</dbReference>
<dbReference type="GO" id="GO:0016832">
    <property type="term" value="F:aldehyde-lyase activity"/>
    <property type="evidence" value="ECO:0007669"/>
    <property type="project" value="InterPro"/>
</dbReference>
<dbReference type="GO" id="GO:0009073">
    <property type="term" value="P:aromatic amino acid family biosynthetic process"/>
    <property type="evidence" value="ECO:0007669"/>
    <property type="project" value="InterPro"/>
</dbReference>
<dbReference type="Gene3D" id="3.20.20.70">
    <property type="entry name" value="Aldolase class I"/>
    <property type="match status" value="1"/>
</dbReference>
<dbReference type="Pfam" id="PF00793">
    <property type="entry name" value="DAHP_synth_1"/>
    <property type="match status" value="1"/>
</dbReference>
<dbReference type="InterPro" id="IPR006218">
    <property type="entry name" value="DAHP1/KDSA"/>
</dbReference>
<dbReference type="EC" id="2.5.1.54" evidence="3"/>
<evidence type="ECO:0000256" key="1">
    <source>
        <dbReference type="ARBA" id="ARBA00022679"/>
    </source>
</evidence>
<dbReference type="PANTHER" id="PTHR43018:SF2">
    <property type="entry name" value="PHOSPHO-2-DEHYDRO-3-DEOXYHEPTONATE ALDOLASE"/>
    <property type="match status" value="1"/>
</dbReference>
<keyword evidence="4" id="KW-1185">Reference proteome</keyword>
<reference evidence="3 4" key="1">
    <citation type="journal article" date="2013" name="Appl. Environ. Microbiol.">
        <title>Variation of the Virus-Related Elements within Syntenic Genomes of the Hyperthermophilic Archaeon Aeropyrum.</title>
        <authorList>
            <person name="Daifuku T."/>
            <person name="Yoshida T."/>
            <person name="Kitamura T."/>
            <person name="Kawaichi S."/>
            <person name="Inoue T."/>
            <person name="Nomura K."/>
            <person name="Yoshida Y."/>
            <person name="Kuno S."/>
            <person name="Sako Y."/>
        </authorList>
    </citation>
    <scope>NUCLEOTIDE SEQUENCE [LARGE SCALE GENOMIC DNA]</scope>
    <source>
        <strain evidence="3 4">SY1</strain>
    </source>
</reference>
<dbReference type="STRING" id="1198449.ACAM_0437"/>
<dbReference type="KEGG" id="acj:ACAM_0437"/>
<dbReference type="PATRIC" id="fig|1198449.6.peg.441"/>
<gene>
    <name evidence="3" type="primary">aroG</name>
    <name evidence="3" type="ORF">ACAM_0437</name>
</gene>
<dbReference type="InterPro" id="IPR052899">
    <property type="entry name" value="Class-I_DAHP_synthase"/>
</dbReference>
<dbReference type="eggNOG" id="arCOG01049">
    <property type="taxonomic scope" value="Archaea"/>
</dbReference>
<dbReference type="GO" id="GO:0003849">
    <property type="term" value="F:3-deoxy-7-phosphoheptulonate synthase activity"/>
    <property type="evidence" value="ECO:0007669"/>
    <property type="project" value="UniProtKB-EC"/>
</dbReference>
<proteinExistence type="predicted"/>
<accession>U3TBV5</accession>
<organism evidence="3 4">
    <name type="scientific">Aeropyrum camini SY1 = JCM 12091</name>
    <dbReference type="NCBI Taxonomy" id="1198449"/>
    <lineage>
        <taxon>Archaea</taxon>
        <taxon>Thermoproteota</taxon>
        <taxon>Thermoprotei</taxon>
        <taxon>Desulfurococcales</taxon>
        <taxon>Desulfurococcaceae</taxon>
        <taxon>Aeropyrum</taxon>
    </lineage>
</organism>
<dbReference type="SUPFAM" id="SSF51569">
    <property type="entry name" value="Aldolase"/>
    <property type="match status" value="1"/>
</dbReference>
<protein>
    <submittedName>
        <fullName evidence="3">3-deoxy-7-phosphoheptulonate synthase</fullName>
        <ecNumber evidence="3">2.5.1.54</ecNumber>
    </submittedName>
</protein>
<keyword evidence="1 3" id="KW-0808">Transferase</keyword>
<dbReference type="RefSeq" id="WP_022541182.1">
    <property type="nucleotide sequence ID" value="NC_022521.1"/>
</dbReference>
<dbReference type="InterPro" id="IPR013785">
    <property type="entry name" value="Aldolase_TIM"/>
</dbReference>
<evidence type="ECO:0000313" key="3">
    <source>
        <dbReference type="EMBL" id="BAN89906.1"/>
    </source>
</evidence>
<sequence length="270" mass="29097">MAGFKGVKLALKSEERRETVVEVGGVRIGGGAKAVIAGPCSVESWEQVREAALAVKEAGAHMLRGGAFKPRTSPYSFQGLGVEGLKLLRRAGDEAGLPVVTEVLDPRHVETVARYADMLQIGARNMQNFPLLREVGRSGKPVLLKRGFGNTLEELLAAAEYILLEGNWQVVLVERGIRTFETSTRFTLDVAAVAVLKEATHLPVIVDPSHPAGRRSLVPALAKAGLAAGADGLIVEVHPNPEEALSDAKQQLTPEELARLMGELRWHRLL</sequence>
<dbReference type="AlphaFoldDB" id="U3TBV5"/>